<gene>
    <name evidence="2" type="ORF">B0T23DRAFT_317765</name>
</gene>
<sequence>MEKQSVQGVPKSTACPVEKAAPANNEPQADNFHRTVGTFCDQVLSTTREMHGALEIFSEKLCLLLREVQDLQEKTGS</sequence>
<keyword evidence="3" id="KW-1185">Reference proteome</keyword>
<proteinExistence type="predicted"/>
<name>A0AAJ0I7Z5_9PEZI</name>
<comment type="caution">
    <text evidence="2">The sequence shown here is derived from an EMBL/GenBank/DDBJ whole genome shotgun (WGS) entry which is preliminary data.</text>
</comment>
<protein>
    <submittedName>
        <fullName evidence="2">Uncharacterized protein</fullName>
    </submittedName>
</protein>
<evidence type="ECO:0000313" key="2">
    <source>
        <dbReference type="EMBL" id="KAK3492637.1"/>
    </source>
</evidence>
<feature type="region of interest" description="Disordered" evidence="1">
    <location>
        <begin position="1"/>
        <end position="31"/>
    </location>
</feature>
<dbReference type="RefSeq" id="XP_062693095.1">
    <property type="nucleotide sequence ID" value="XM_062835021.1"/>
</dbReference>
<evidence type="ECO:0000256" key="1">
    <source>
        <dbReference type="SAM" id="MobiDB-lite"/>
    </source>
</evidence>
<organism evidence="2 3">
    <name type="scientific">Neurospora hispaniola</name>
    <dbReference type="NCBI Taxonomy" id="588809"/>
    <lineage>
        <taxon>Eukaryota</taxon>
        <taxon>Fungi</taxon>
        <taxon>Dikarya</taxon>
        <taxon>Ascomycota</taxon>
        <taxon>Pezizomycotina</taxon>
        <taxon>Sordariomycetes</taxon>
        <taxon>Sordariomycetidae</taxon>
        <taxon>Sordariales</taxon>
        <taxon>Sordariaceae</taxon>
        <taxon>Neurospora</taxon>
    </lineage>
</organism>
<accession>A0AAJ0I7Z5</accession>
<evidence type="ECO:0000313" key="3">
    <source>
        <dbReference type="Proteomes" id="UP001285908"/>
    </source>
</evidence>
<dbReference type="Proteomes" id="UP001285908">
    <property type="component" value="Unassembled WGS sequence"/>
</dbReference>
<dbReference type="AlphaFoldDB" id="A0AAJ0I7Z5"/>
<dbReference type="GeneID" id="87872643"/>
<dbReference type="EMBL" id="JAULSX010000004">
    <property type="protein sequence ID" value="KAK3492637.1"/>
    <property type="molecule type" value="Genomic_DNA"/>
</dbReference>
<reference evidence="2 3" key="1">
    <citation type="journal article" date="2023" name="Mol. Phylogenet. Evol.">
        <title>Genome-scale phylogeny and comparative genomics of the fungal order Sordariales.</title>
        <authorList>
            <person name="Hensen N."/>
            <person name="Bonometti L."/>
            <person name="Westerberg I."/>
            <person name="Brannstrom I.O."/>
            <person name="Guillou S."/>
            <person name="Cros-Aarteil S."/>
            <person name="Calhoun S."/>
            <person name="Haridas S."/>
            <person name="Kuo A."/>
            <person name="Mondo S."/>
            <person name="Pangilinan J."/>
            <person name="Riley R."/>
            <person name="LaButti K."/>
            <person name="Andreopoulos B."/>
            <person name="Lipzen A."/>
            <person name="Chen C."/>
            <person name="Yan M."/>
            <person name="Daum C."/>
            <person name="Ng V."/>
            <person name="Clum A."/>
            <person name="Steindorff A."/>
            <person name="Ohm R.A."/>
            <person name="Martin F."/>
            <person name="Silar P."/>
            <person name="Natvig D.O."/>
            <person name="Lalanne C."/>
            <person name="Gautier V."/>
            <person name="Ament-Velasquez S.L."/>
            <person name="Kruys A."/>
            <person name="Hutchinson M.I."/>
            <person name="Powell A.J."/>
            <person name="Barry K."/>
            <person name="Miller A.N."/>
            <person name="Grigoriev I.V."/>
            <person name="Debuchy R."/>
            <person name="Gladieux P."/>
            <person name="Hiltunen Thoren M."/>
            <person name="Johannesson H."/>
        </authorList>
    </citation>
    <scope>NUCLEOTIDE SEQUENCE [LARGE SCALE GENOMIC DNA]</scope>
    <source>
        <strain evidence="2 3">FGSC 10403</strain>
    </source>
</reference>